<feature type="compositionally biased region" description="Basic and acidic residues" evidence="1">
    <location>
        <begin position="371"/>
        <end position="381"/>
    </location>
</feature>
<evidence type="ECO:0000313" key="2">
    <source>
        <dbReference type="EMBL" id="CEL72891.1"/>
    </source>
</evidence>
<protein>
    <submittedName>
        <fullName evidence="2">Uncharacterized protein</fullName>
    </submittedName>
</protein>
<feature type="region of interest" description="Disordered" evidence="1">
    <location>
        <begin position="142"/>
        <end position="197"/>
    </location>
</feature>
<reference evidence="2" key="1">
    <citation type="journal article" date="2015" name="PLoS ONE">
        <title>Comprehensive Evaluation of Toxoplasma gondii VEG and Neospora caninum LIV Genomes with Tachyzoite Stage Transcriptome and Proteome Defines Novel Transcript Features.</title>
        <authorList>
            <person name="Ramaprasad A."/>
            <person name="Mourier T."/>
            <person name="Naeem R."/>
            <person name="Malas T.B."/>
            <person name="Moussa E."/>
            <person name="Panigrahi A."/>
            <person name="Vermont S.J."/>
            <person name="Otto T.D."/>
            <person name="Wastling J."/>
            <person name="Pain A."/>
        </authorList>
    </citation>
    <scope>NUCLEOTIDE SEQUENCE</scope>
    <source>
        <strain evidence="2">VEG</strain>
    </source>
</reference>
<gene>
    <name evidence="2" type="ORF">BN1205_033855</name>
</gene>
<accession>A0A0F7UWP1</accession>
<proteinExistence type="predicted"/>
<feature type="region of interest" description="Disordered" evidence="1">
    <location>
        <begin position="513"/>
        <end position="534"/>
    </location>
</feature>
<dbReference type="EMBL" id="LN714494">
    <property type="protein sequence ID" value="CEL72891.1"/>
    <property type="molecule type" value="Genomic_DNA"/>
</dbReference>
<feature type="region of interest" description="Disordered" evidence="1">
    <location>
        <begin position="362"/>
        <end position="381"/>
    </location>
</feature>
<feature type="region of interest" description="Disordered" evidence="1">
    <location>
        <begin position="67"/>
        <end position="90"/>
    </location>
</feature>
<evidence type="ECO:0000256" key="1">
    <source>
        <dbReference type="SAM" id="MobiDB-lite"/>
    </source>
</evidence>
<organism evidence="2">
    <name type="scientific">Toxoplasma gondii (strain ATCC 50861 / VEG)</name>
    <dbReference type="NCBI Taxonomy" id="432359"/>
    <lineage>
        <taxon>Eukaryota</taxon>
        <taxon>Sar</taxon>
        <taxon>Alveolata</taxon>
        <taxon>Apicomplexa</taxon>
        <taxon>Conoidasida</taxon>
        <taxon>Coccidia</taxon>
        <taxon>Eucoccidiorida</taxon>
        <taxon>Eimeriorina</taxon>
        <taxon>Sarcocystidae</taxon>
        <taxon>Toxoplasma</taxon>
    </lineage>
</organism>
<dbReference type="AlphaFoldDB" id="A0A0F7UWP1"/>
<sequence length="645" mass="70129">MADLKSTRTPPLPDSLVSSSFVPMELAPAAVLNTAEPTSFVSNVDRSGTLPANLRGASLLDSFSFPSRKAKRDSSDYGVAQESPVRTAQTQEGAVSSFIVPLHRQSGSQAEKSSVNASVWQVIGRSLFGLFSGRNAISSVAAPLPPPRQNEAEPTRRLCVSSRRLSSDRPPCKVATEIPDDSTGDSGGSIGKPSSGEYRLPTIPLAQAVANAWPHSTPAAPFQPRSRFGPEQFAISDVSGTLVNASWLGASAGETIADSRALRRDLSFPLSSRQLRERGLASQDSSLSSTPKLSLQHDHFAKTLVKRRALSATNSTERSGKPVRCFTETSVRLGAPTQPVMEEMPLGEGEVNLVSEHDDYAESTSHLDTVNGRERGEERHYAETEATDEFKSAMHHVTSPGGVARNEKGGVEDQPVVTTQDNRERTASPSIVLAYGEQPRVCIIASSRFEPELRVRRSSAPSVQIYTDLSMEIRQCFHKPDRVVPNTVPWTPAWLREGSGLKSSTLEDIIEEKAEPREQVRGPTPKTLDGGGVPYGNTDTRQWLWDTQQPTILLHAQTEVSGPTGWAKDSGRHGRQYRPFVVVDVTSEWWPLVQLQYMQAEGSEGEEKKAQAEHGCNTVLYGQSIAGPGICIWSPDKPGCVDNRF</sequence>
<name>A0A0F7UWP1_TOXGV</name>